<feature type="domain" description="DUF6533" evidence="2">
    <location>
        <begin position="17"/>
        <end position="52"/>
    </location>
</feature>
<keyword evidence="1" id="KW-0472">Membrane</keyword>
<protein>
    <recommendedName>
        <fullName evidence="2">DUF6533 domain-containing protein</fullName>
    </recommendedName>
</protein>
<dbReference type="OrthoDB" id="2668325at2759"/>
<name>F8PRY4_SERL3</name>
<dbReference type="InParanoid" id="F8PRY4"/>
<proteinExistence type="predicted"/>
<dbReference type="Pfam" id="PF20151">
    <property type="entry name" value="DUF6533"/>
    <property type="match status" value="1"/>
</dbReference>
<feature type="transmembrane region" description="Helical" evidence="1">
    <location>
        <begin position="41"/>
        <end position="63"/>
    </location>
</feature>
<keyword evidence="4" id="KW-1185">Reference proteome</keyword>
<keyword evidence="1" id="KW-0812">Transmembrane</keyword>
<evidence type="ECO:0000313" key="4">
    <source>
        <dbReference type="Proteomes" id="UP000008063"/>
    </source>
</evidence>
<feature type="transmembrane region" description="Helical" evidence="1">
    <location>
        <begin position="75"/>
        <end position="94"/>
    </location>
</feature>
<keyword evidence="1" id="KW-1133">Transmembrane helix</keyword>
<accession>F8PRY4</accession>
<evidence type="ECO:0000313" key="3">
    <source>
        <dbReference type="EMBL" id="EGO00650.1"/>
    </source>
</evidence>
<reference evidence="4" key="1">
    <citation type="journal article" date="2011" name="Science">
        <title>The plant cell wall-decomposing machinery underlies the functional diversity of forest fungi.</title>
        <authorList>
            <person name="Eastwood D.C."/>
            <person name="Floudas D."/>
            <person name="Binder M."/>
            <person name="Majcherczyk A."/>
            <person name="Schneider P."/>
            <person name="Aerts A."/>
            <person name="Asiegbu F.O."/>
            <person name="Baker S.E."/>
            <person name="Barry K."/>
            <person name="Bendiksby M."/>
            <person name="Blumentritt M."/>
            <person name="Coutinho P.M."/>
            <person name="Cullen D."/>
            <person name="de Vries R.P."/>
            <person name="Gathman A."/>
            <person name="Goodell B."/>
            <person name="Henrissat B."/>
            <person name="Ihrmark K."/>
            <person name="Kauserud H."/>
            <person name="Kohler A."/>
            <person name="LaButti K."/>
            <person name="Lapidus A."/>
            <person name="Lavin J.L."/>
            <person name="Lee Y.-H."/>
            <person name="Lindquist E."/>
            <person name="Lilly W."/>
            <person name="Lucas S."/>
            <person name="Morin E."/>
            <person name="Murat C."/>
            <person name="Oguiza J.A."/>
            <person name="Park J."/>
            <person name="Pisabarro A.G."/>
            <person name="Riley R."/>
            <person name="Rosling A."/>
            <person name="Salamov A."/>
            <person name="Schmidt O."/>
            <person name="Schmutz J."/>
            <person name="Skrede I."/>
            <person name="Stenlid J."/>
            <person name="Wiebenga A."/>
            <person name="Xie X."/>
            <person name="Kuees U."/>
            <person name="Hibbett D.S."/>
            <person name="Hoffmeister D."/>
            <person name="Hoegberg N."/>
            <person name="Martin F."/>
            <person name="Grigoriev I.V."/>
            <person name="Watkinson S.C."/>
        </authorList>
    </citation>
    <scope>NUCLEOTIDE SEQUENCE [LARGE SCALE GENOMIC DNA]</scope>
    <source>
        <strain evidence="4">strain S7.3</strain>
    </source>
</reference>
<dbReference type="EMBL" id="GL945478">
    <property type="protein sequence ID" value="EGO00650.1"/>
    <property type="molecule type" value="Genomic_DNA"/>
</dbReference>
<dbReference type="Proteomes" id="UP000008063">
    <property type="component" value="Unassembled WGS sequence"/>
</dbReference>
<sequence>MSLLSASFRSGLQTSQVFDYCITLQTEVFWVWGKKWDLTRIMFAISRYLTFVCVVLITYRLLVMRTYAFWKGSKKFLIVVVLFGILMIAVGSVISSEVNCA</sequence>
<evidence type="ECO:0000256" key="1">
    <source>
        <dbReference type="SAM" id="Phobius"/>
    </source>
</evidence>
<dbReference type="InterPro" id="IPR045340">
    <property type="entry name" value="DUF6533"/>
</dbReference>
<gene>
    <name evidence="3" type="ORF">SERLA73DRAFT_166928</name>
</gene>
<organism evidence="4">
    <name type="scientific">Serpula lacrymans var. lacrymans (strain S7.3)</name>
    <name type="common">Dry rot fungus</name>
    <dbReference type="NCBI Taxonomy" id="936435"/>
    <lineage>
        <taxon>Eukaryota</taxon>
        <taxon>Fungi</taxon>
        <taxon>Dikarya</taxon>
        <taxon>Basidiomycota</taxon>
        <taxon>Agaricomycotina</taxon>
        <taxon>Agaricomycetes</taxon>
        <taxon>Agaricomycetidae</taxon>
        <taxon>Boletales</taxon>
        <taxon>Coniophorineae</taxon>
        <taxon>Serpulaceae</taxon>
        <taxon>Serpula</taxon>
    </lineage>
</organism>
<dbReference type="HOGENOM" id="CLU_180247_0_0_1"/>
<evidence type="ECO:0000259" key="2">
    <source>
        <dbReference type="Pfam" id="PF20151"/>
    </source>
</evidence>
<dbReference type="AlphaFoldDB" id="F8PRY4"/>